<evidence type="ECO:0000259" key="2">
    <source>
        <dbReference type="Pfam" id="PF00733"/>
    </source>
</evidence>
<dbReference type="GO" id="GO:0004066">
    <property type="term" value="F:asparagine synthase (glutamine-hydrolyzing) activity"/>
    <property type="evidence" value="ECO:0007669"/>
    <property type="project" value="InterPro"/>
</dbReference>
<feature type="domain" description="Asparagine synthetase" evidence="2">
    <location>
        <begin position="314"/>
        <end position="713"/>
    </location>
</feature>
<feature type="region of interest" description="Disordered" evidence="1">
    <location>
        <begin position="279"/>
        <end position="315"/>
    </location>
</feature>
<evidence type="ECO:0000256" key="1">
    <source>
        <dbReference type="SAM" id="MobiDB-lite"/>
    </source>
</evidence>
<comment type="caution">
    <text evidence="3">The sequence shown here is derived from an EMBL/GenBank/DDBJ whole genome shotgun (WGS) entry which is preliminary data.</text>
</comment>
<feature type="compositionally biased region" description="Pro residues" evidence="1">
    <location>
        <begin position="286"/>
        <end position="296"/>
    </location>
</feature>
<sequence>MSSTETDVEAPMRWLVGWSSVAASFATTAGGRAGPAHGAYGSGPGPSYASGSPYDPGYDPGYAPGPDRAAEGRTVQPVGAQLLWGDPDPLWAVGDWRPDEVRVVAVDDRTRLAVLGCCAASDEELRIGLLTARGGALRHLTAWPGSYTAVVKTGRRVTVTGDLAGARPVFHTSWAGGTAYATAALPLADLVEAQLDIGHLAALLACPETPEALRDSTPYEGVRRVPPGHALILREGSREITGYEQVASLAVAAPEADPRQAVEGVRDALVEAVRARLTAPRHAPETPLPDPGPVPGMGPADRRAARGAGPAPGIGADLSGGSASGTLALLAAGLPGVPGTVTGHGTGAGERLLAVTFNDLATRAGARRTAELERARAIAADPRLHHVVVAGGEEALPYASLDGPLTDEPGPALVTAERHRRRLAGGSADHFTGMGAKQVLDAHPARLADLLMDRRRRSLVRPVTALAKASGPSAGSLLVPLTVYRAARKLARTPYRTGLEAAARRVLEANRTATDGFGPLEASLSALAWSRPGPAARWLTGEALAEVSVRLNRAATLPAAVQRPGEARARAALARAAADHRVLEQAAEIRGQRLHAPFLDNQVVRACRDLPESLRVQPDARAGVLRTVLSGAGVHDVPAGWGAPHPAVPAAATRAGLRAALPQLIALFDAPLLADAGLIDARVVRKALRAAADGAPVPLDGLADLVSTELWLRRLLARRGSCWTDTTAAPRSHRAVQGPLIPPSRRSLPA</sequence>
<dbReference type="InterPro" id="IPR014729">
    <property type="entry name" value="Rossmann-like_a/b/a_fold"/>
</dbReference>
<dbReference type="Gene3D" id="3.60.20.10">
    <property type="entry name" value="Glutamine Phosphoribosylpyrophosphate, subunit 1, domain 1"/>
    <property type="match status" value="1"/>
</dbReference>
<feature type="compositionally biased region" description="Low complexity" evidence="1">
    <location>
        <begin position="47"/>
        <end position="67"/>
    </location>
</feature>
<feature type="compositionally biased region" description="Low complexity" evidence="1">
    <location>
        <begin position="306"/>
        <end position="315"/>
    </location>
</feature>
<dbReference type="AlphaFoldDB" id="A0A7W7XCQ4"/>
<dbReference type="Gene3D" id="3.40.50.620">
    <property type="entry name" value="HUPs"/>
    <property type="match status" value="1"/>
</dbReference>
<dbReference type="Pfam" id="PF00733">
    <property type="entry name" value="Asn_synthase"/>
    <property type="match status" value="1"/>
</dbReference>
<dbReference type="InterPro" id="IPR001962">
    <property type="entry name" value="Asn_synthase"/>
</dbReference>
<dbReference type="EMBL" id="JACHJY010000004">
    <property type="protein sequence ID" value="MBB4982636.1"/>
    <property type="molecule type" value="Genomic_DNA"/>
</dbReference>
<proteinExistence type="predicted"/>
<keyword evidence="4" id="KW-1185">Reference proteome</keyword>
<name>A0A7W7XCQ4_9ACTN</name>
<feature type="region of interest" description="Disordered" evidence="1">
    <location>
        <begin position="47"/>
        <end position="72"/>
    </location>
</feature>
<evidence type="ECO:0000313" key="4">
    <source>
        <dbReference type="Proteomes" id="UP000582643"/>
    </source>
</evidence>
<dbReference type="SUPFAM" id="SSF56235">
    <property type="entry name" value="N-terminal nucleophile aminohydrolases (Ntn hydrolases)"/>
    <property type="match status" value="1"/>
</dbReference>
<gene>
    <name evidence="3" type="ORF">GGE06_003546</name>
</gene>
<protein>
    <recommendedName>
        <fullName evidence="2">Asparagine synthetase domain-containing protein</fullName>
    </recommendedName>
</protein>
<dbReference type="InterPro" id="IPR029055">
    <property type="entry name" value="Ntn_hydrolases_N"/>
</dbReference>
<reference evidence="3 4" key="1">
    <citation type="submission" date="2020-08" db="EMBL/GenBank/DDBJ databases">
        <title>Genomic Encyclopedia of Type Strains, Phase III (KMG-III): the genomes of soil and plant-associated and newly described type strains.</title>
        <authorList>
            <person name="Whitman W."/>
        </authorList>
    </citation>
    <scope>NUCLEOTIDE SEQUENCE [LARGE SCALE GENOMIC DNA]</scope>
    <source>
        <strain evidence="3 4">SFB5A</strain>
    </source>
</reference>
<feature type="region of interest" description="Disordered" evidence="1">
    <location>
        <begin position="730"/>
        <end position="750"/>
    </location>
</feature>
<organism evidence="3 4">
    <name type="scientific">Streptomyces nymphaeiformis</name>
    <dbReference type="NCBI Taxonomy" id="2663842"/>
    <lineage>
        <taxon>Bacteria</taxon>
        <taxon>Bacillati</taxon>
        <taxon>Actinomycetota</taxon>
        <taxon>Actinomycetes</taxon>
        <taxon>Kitasatosporales</taxon>
        <taxon>Streptomycetaceae</taxon>
        <taxon>Streptomyces</taxon>
    </lineage>
</organism>
<dbReference type="Proteomes" id="UP000582643">
    <property type="component" value="Unassembled WGS sequence"/>
</dbReference>
<dbReference type="GO" id="GO:0006529">
    <property type="term" value="P:asparagine biosynthetic process"/>
    <property type="evidence" value="ECO:0007669"/>
    <property type="project" value="InterPro"/>
</dbReference>
<accession>A0A7W7XCQ4</accession>
<evidence type="ECO:0000313" key="3">
    <source>
        <dbReference type="EMBL" id="MBB4982636.1"/>
    </source>
</evidence>